<gene>
    <name evidence="1" type="ORF">NPIL_375521</name>
</gene>
<protein>
    <submittedName>
        <fullName evidence="1">Uncharacterized protein</fullName>
    </submittedName>
</protein>
<reference evidence="1" key="1">
    <citation type="submission" date="2020-08" db="EMBL/GenBank/DDBJ databases">
        <title>Multicomponent nature underlies the extraordinary mechanical properties of spider dragline silk.</title>
        <authorList>
            <person name="Kono N."/>
            <person name="Nakamura H."/>
            <person name="Mori M."/>
            <person name="Yoshida Y."/>
            <person name="Ohtoshi R."/>
            <person name="Malay A.D."/>
            <person name="Moran D.A.P."/>
            <person name="Tomita M."/>
            <person name="Numata K."/>
            <person name="Arakawa K."/>
        </authorList>
    </citation>
    <scope>NUCLEOTIDE SEQUENCE</scope>
</reference>
<evidence type="ECO:0000313" key="1">
    <source>
        <dbReference type="EMBL" id="GFS80190.1"/>
    </source>
</evidence>
<sequence length="147" mass="17110">MHHPAPLGDRVATLTSLYSFLPYPPLPSFFSLIRSSSSSVRWIRDKMRMTDLSRLGRHILLYRCSFFSSFQIFGYPPFPLTFQFSLWDQSLDWSDLTGINQALCGFDVRPGFPSFLWKTTPPFACPPPHSLFPSFSLAYCRRIKYRR</sequence>
<accession>A0A8X6MVJ1</accession>
<dbReference type="Proteomes" id="UP000887013">
    <property type="component" value="Unassembled WGS sequence"/>
</dbReference>
<evidence type="ECO:0000313" key="2">
    <source>
        <dbReference type="Proteomes" id="UP000887013"/>
    </source>
</evidence>
<comment type="caution">
    <text evidence="1">The sequence shown here is derived from an EMBL/GenBank/DDBJ whole genome shotgun (WGS) entry which is preliminary data.</text>
</comment>
<name>A0A8X6MVJ1_NEPPI</name>
<dbReference type="EMBL" id="BMAW01097540">
    <property type="protein sequence ID" value="GFS80190.1"/>
    <property type="molecule type" value="Genomic_DNA"/>
</dbReference>
<dbReference type="AlphaFoldDB" id="A0A8X6MVJ1"/>
<organism evidence="1 2">
    <name type="scientific">Nephila pilipes</name>
    <name type="common">Giant wood spider</name>
    <name type="synonym">Nephila maculata</name>
    <dbReference type="NCBI Taxonomy" id="299642"/>
    <lineage>
        <taxon>Eukaryota</taxon>
        <taxon>Metazoa</taxon>
        <taxon>Ecdysozoa</taxon>
        <taxon>Arthropoda</taxon>
        <taxon>Chelicerata</taxon>
        <taxon>Arachnida</taxon>
        <taxon>Araneae</taxon>
        <taxon>Araneomorphae</taxon>
        <taxon>Entelegynae</taxon>
        <taxon>Araneoidea</taxon>
        <taxon>Nephilidae</taxon>
        <taxon>Nephila</taxon>
    </lineage>
</organism>
<proteinExistence type="predicted"/>
<keyword evidence="2" id="KW-1185">Reference proteome</keyword>